<evidence type="ECO:0000256" key="3">
    <source>
        <dbReference type="ARBA" id="ARBA00022692"/>
    </source>
</evidence>
<dbReference type="Pfam" id="PF00420">
    <property type="entry name" value="Oxidored_q2"/>
    <property type="match status" value="1"/>
</dbReference>
<feature type="transmembrane region" description="Helical" evidence="6">
    <location>
        <begin position="31"/>
        <end position="51"/>
    </location>
</feature>
<keyword evidence="3 6" id="KW-0812">Transmembrane</keyword>
<keyword evidence="5 6" id="KW-0472">Membrane</keyword>
<evidence type="ECO:0000256" key="1">
    <source>
        <dbReference type="ARBA" id="ARBA00004651"/>
    </source>
</evidence>
<reference evidence="7" key="1">
    <citation type="journal article" date="2014" name="Front. Microbiol.">
        <title>High frequency of phylogenetically diverse reductive dehalogenase-homologous genes in deep subseafloor sedimentary metagenomes.</title>
        <authorList>
            <person name="Kawai M."/>
            <person name="Futagami T."/>
            <person name="Toyoda A."/>
            <person name="Takaki Y."/>
            <person name="Nishi S."/>
            <person name="Hori S."/>
            <person name="Arai W."/>
            <person name="Tsubouchi T."/>
            <person name="Morono Y."/>
            <person name="Uchiyama I."/>
            <person name="Ito T."/>
            <person name="Fujiyama A."/>
            <person name="Inagaki F."/>
            <person name="Takami H."/>
        </authorList>
    </citation>
    <scope>NUCLEOTIDE SEQUENCE</scope>
    <source>
        <strain evidence="7">Expedition CK06-06</strain>
    </source>
</reference>
<feature type="transmembrane region" description="Helical" evidence="6">
    <location>
        <begin position="84"/>
        <end position="108"/>
    </location>
</feature>
<gene>
    <name evidence="7" type="ORF">S06H3_21888</name>
</gene>
<name>X1M4Q0_9ZZZZ</name>
<dbReference type="GO" id="GO:0005886">
    <property type="term" value="C:plasma membrane"/>
    <property type="evidence" value="ECO:0007669"/>
    <property type="project" value="UniProtKB-SubCell"/>
</dbReference>
<comment type="caution">
    <text evidence="7">The sequence shown here is derived from an EMBL/GenBank/DDBJ whole genome shotgun (WGS) entry which is preliminary data.</text>
</comment>
<feature type="transmembrane region" description="Helical" evidence="6">
    <location>
        <begin position="6"/>
        <end position="24"/>
    </location>
</feature>
<dbReference type="InterPro" id="IPR050601">
    <property type="entry name" value="CPA3_antiporter_subunitC"/>
</dbReference>
<organism evidence="7">
    <name type="scientific">marine sediment metagenome</name>
    <dbReference type="NCBI Taxonomy" id="412755"/>
    <lineage>
        <taxon>unclassified sequences</taxon>
        <taxon>metagenomes</taxon>
        <taxon>ecological metagenomes</taxon>
    </lineage>
</organism>
<dbReference type="Gene3D" id="1.10.287.3510">
    <property type="match status" value="1"/>
</dbReference>
<dbReference type="InterPro" id="IPR039428">
    <property type="entry name" value="NUOK/Mnh_C1-like"/>
</dbReference>
<dbReference type="AlphaFoldDB" id="X1M4Q0"/>
<proteinExistence type="predicted"/>
<comment type="subcellular location">
    <subcellularLocation>
        <location evidence="1">Cell membrane</location>
        <topology evidence="1">Multi-pass membrane protein</topology>
    </subcellularLocation>
</comment>
<evidence type="ECO:0000256" key="2">
    <source>
        <dbReference type="ARBA" id="ARBA00022475"/>
    </source>
</evidence>
<keyword evidence="4 6" id="KW-1133">Transmembrane helix</keyword>
<evidence type="ECO:0000256" key="6">
    <source>
        <dbReference type="SAM" id="Phobius"/>
    </source>
</evidence>
<dbReference type="EMBL" id="BARV01011577">
    <property type="protein sequence ID" value="GAI09650.1"/>
    <property type="molecule type" value="Genomic_DNA"/>
</dbReference>
<evidence type="ECO:0008006" key="8">
    <source>
        <dbReference type="Google" id="ProtNLM"/>
    </source>
</evidence>
<evidence type="ECO:0000256" key="4">
    <source>
        <dbReference type="ARBA" id="ARBA00022989"/>
    </source>
</evidence>
<dbReference type="PANTHER" id="PTHR34583:SF2">
    <property type="entry name" value="ANTIPORTER SUBUNIT MNHC2-RELATED"/>
    <property type="match status" value="1"/>
</dbReference>
<dbReference type="PANTHER" id="PTHR34583">
    <property type="entry name" value="ANTIPORTER SUBUNIT MNHC2-RELATED"/>
    <property type="match status" value="1"/>
</dbReference>
<protein>
    <recommendedName>
        <fullName evidence="8">Cation:proton antiporter</fullName>
    </recommendedName>
</protein>
<sequence length="124" mass="13509">MPANMVPYLLTLILLVVGLYALVAKKNLIKIIIGVLTIEYAANLLLLLVGFRAPKKGPPVAPILTKGVEQAKLIEQAVDPLPQALVLTSIVIGLGMVALMVAFGLRLYEKYETFDITRIRKLKG</sequence>
<evidence type="ECO:0000256" key="5">
    <source>
        <dbReference type="ARBA" id="ARBA00023136"/>
    </source>
</evidence>
<keyword evidence="2" id="KW-1003">Cell membrane</keyword>
<evidence type="ECO:0000313" key="7">
    <source>
        <dbReference type="EMBL" id="GAI09650.1"/>
    </source>
</evidence>
<accession>X1M4Q0</accession>